<dbReference type="GO" id="GO:0097053">
    <property type="term" value="P:L-kynurenine catabolic process"/>
    <property type="evidence" value="ECO:0007669"/>
    <property type="project" value="UniProtKB-UniRule"/>
</dbReference>
<accession>A0A0N4USG3</accession>
<dbReference type="EMBL" id="UXUI01000012">
    <property type="protein sequence ID" value="VDD84885.1"/>
    <property type="molecule type" value="Genomic_DNA"/>
</dbReference>
<reference evidence="8" key="1">
    <citation type="submission" date="2017-02" db="UniProtKB">
        <authorList>
            <consortium name="WormBaseParasite"/>
        </authorList>
    </citation>
    <scope>IDENTIFICATION</scope>
</reference>
<sequence length="476" mass="54094">MSFELRLRKKFSDVPPDADLTSYEFALALDKRDQLSFLRDEFHYPKMKDLPINSKKLNLTFLTAVEPSFVNPDEDSIYLCGNSLGLMAKKTEYYMKQQLEKWAKLGVLGHTLGPLPWAHCDEALVDGVAKLVGAKPVEVVLMNSLTVNLHCLLTAFYKPSSTRWKILLEQKAFPSDHYAIEAQIRLHNLRVEEAMVCMEPREGEDCLRNEDIIKYIEQEGSSIAIILFSGVHYYTGQYFDIQGITNAGHKKGCLVAWDLAHAFANVPLLLHEWDVDFAVWCTYKYASSGAGGIGAAFVHEKYKDDNRERLTGWWGHKMSTRFYMDNKLELEEGAAGYRISTPPAMLTVPLLAAIDVFSKTSMSALREKSIWLTGYLEFLVKYYLSSSSPNKVPKKVYCSVMTPSRAEDRGCQLSLKFNIDISKLCTELGKRGVVVDKRYPYVIRVTPVHLYNSFSDVHRFVTALLECLNSLEQKLL</sequence>
<keyword evidence="7" id="KW-1185">Reference proteome</keyword>
<keyword evidence="4 5" id="KW-0963">Cytoplasm</keyword>
<dbReference type="InterPro" id="IPR015422">
    <property type="entry name" value="PyrdxlP-dep_Trfase_small"/>
</dbReference>
<comment type="catalytic activity">
    <reaction evidence="5">
        <text>3-hydroxy-L-kynurenine + H2O = 3-hydroxyanthranilate + L-alanine + H(+)</text>
        <dbReference type="Rhea" id="RHEA:25143"/>
        <dbReference type="ChEBI" id="CHEBI:15377"/>
        <dbReference type="ChEBI" id="CHEBI:15378"/>
        <dbReference type="ChEBI" id="CHEBI:36559"/>
        <dbReference type="ChEBI" id="CHEBI:57972"/>
        <dbReference type="ChEBI" id="CHEBI:58125"/>
        <dbReference type="EC" id="3.7.1.3"/>
    </reaction>
</comment>
<dbReference type="GO" id="GO:0030170">
    <property type="term" value="F:pyridoxal phosphate binding"/>
    <property type="evidence" value="ECO:0007669"/>
    <property type="project" value="UniProtKB-UniRule"/>
</dbReference>
<evidence type="ECO:0000256" key="5">
    <source>
        <dbReference type="PIRNR" id="PIRNR038800"/>
    </source>
</evidence>
<organism evidence="8">
    <name type="scientific">Enterobius vermicularis</name>
    <name type="common">Human pinworm</name>
    <dbReference type="NCBI Taxonomy" id="51028"/>
    <lineage>
        <taxon>Eukaryota</taxon>
        <taxon>Metazoa</taxon>
        <taxon>Ecdysozoa</taxon>
        <taxon>Nematoda</taxon>
        <taxon>Chromadorea</taxon>
        <taxon>Rhabditida</taxon>
        <taxon>Spirurina</taxon>
        <taxon>Oxyuridomorpha</taxon>
        <taxon>Oxyuroidea</taxon>
        <taxon>Oxyuridae</taxon>
        <taxon>Enterobius</taxon>
    </lineage>
</organism>
<evidence type="ECO:0000313" key="8">
    <source>
        <dbReference type="WBParaSite" id="EVEC_0000002701-mRNA-1"/>
    </source>
</evidence>
<dbReference type="PIRSF" id="PIRSF038800">
    <property type="entry name" value="KYNU"/>
    <property type="match status" value="1"/>
</dbReference>
<dbReference type="InterPro" id="IPR010111">
    <property type="entry name" value="Kynureninase"/>
</dbReference>
<dbReference type="PANTHER" id="PTHR14084">
    <property type="entry name" value="KYNURENINASE"/>
    <property type="match status" value="1"/>
</dbReference>
<dbReference type="AlphaFoldDB" id="A0A0N4USG3"/>
<feature type="binding site" evidence="4">
    <location>
        <position position="341"/>
    </location>
    <ligand>
        <name>pyridoxal 5'-phosphate</name>
        <dbReference type="ChEBI" id="CHEBI:597326"/>
    </ligand>
</feature>
<keyword evidence="2 4" id="KW-0378">Hydrolase</keyword>
<feature type="binding site" evidence="4">
    <location>
        <position position="258"/>
    </location>
    <ligand>
        <name>pyridoxal 5'-phosphate</name>
        <dbReference type="ChEBI" id="CHEBI:597326"/>
    </ligand>
</feature>
<evidence type="ECO:0000313" key="7">
    <source>
        <dbReference type="Proteomes" id="UP000274131"/>
    </source>
</evidence>
<dbReference type="GO" id="GO:0030429">
    <property type="term" value="F:kynureninase activity"/>
    <property type="evidence" value="ECO:0007669"/>
    <property type="project" value="UniProtKB-UniRule"/>
</dbReference>
<dbReference type="Gene3D" id="3.40.640.10">
    <property type="entry name" value="Type I PLP-dependent aspartate aminotransferase-like (Major domain)"/>
    <property type="match status" value="1"/>
</dbReference>
<dbReference type="WBParaSite" id="EVEC_0000002701-mRNA-1">
    <property type="protein sequence ID" value="EVEC_0000002701-mRNA-1"/>
    <property type="gene ID" value="EVEC_0000002701"/>
</dbReference>
<dbReference type="InterPro" id="IPR015421">
    <property type="entry name" value="PyrdxlP-dep_Trfase_major"/>
</dbReference>
<dbReference type="NCBIfam" id="TIGR01814">
    <property type="entry name" value="kynureninase"/>
    <property type="match status" value="1"/>
</dbReference>
<dbReference type="GO" id="GO:0034354">
    <property type="term" value="P:'de novo' NAD+ biosynthetic process from L-tryptophan"/>
    <property type="evidence" value="ECO:0007669"/>
    <property type="project" value="UniProtKB-UniRule"/>
</dbReference>
<dbReference type="EC" id="3.7.1.3" evidence="4 5"/>
<feature type="modified residue" description="N6-(pyridoxal phosphate)lysine" evidence="4">
    <location>
        <position position="284"/>
    </location>
</feature>
<proteinExistence type="inferred from homology"/>
<dbReference type="UniPathway" id="UPA00253">
    <property type="reaction ID" value="UER00329"/>
</dbReference>
<dbReference type="InterPro" id="IPR015424">
    <property type="entry name" value="PyrdxlP-dep_Trfase"/>
</dbReference>
<feature type="binding site" evidence="4">
    <location>
        <position position="145"/>
    </location>
    <ligand>
        <name>pyridoxal 5'-phosphate</name>
        <dbReference type="ChEBI" id="CHEBI:597326"/>
    </ligand>
</feature>
<comment type="subcellular location">
    <subcellularLocation>
        <location evidence="4 5">Cytoplasm</location>
    </subcellularLocation>
</comment>
<comment type="subunit">
    <text evidence="4 5">Homodimer.</text>
</comment>
<feature type="binding site" evidence="4">
    <location>
        <begin position="173"/>
        <end position="176"/>
    </location>
    <ligand>
        <name>pyridoxal 5'-phosphate</name>
        <dbReference type="ChEBI" id="CHEBI:597326"/>
    </ligand>
</feature>
<evidence type="ECO:0000256" key="3">
    <source>
        <dbReference type="ARBA" id="ARBA00022898"/>
    </source>
</evidence>
<dbReference type="UniPathway" id="UPA00334">
    <property type="reaction ID" value="UER00455"/>
</dbReference>
<comment type="pathway">
    <text evidence="4 5">Cofactor biosynthesis; NAD(+) biosynthesis; quinolinate from L-kynurenine: step 2/3.</text>
</comment>
<evidence type="ECO:0000256" key="4">
    <source>
        <dbReference type="HAMAP-Rule" id="MF_03017"/>
    </source>
</evidence>
<dbReference type="GO" id="GO:0043420">
    <property type="term" value="P:anthranilate metabolic process"/>
    <property type="evidence" value="ECO:0007669"/>
    <property type="project" value="UniProtKB-UniRule"/>
</dbReference>
<comment type="similarity">
    <text evidence="4 5">Belongs to the kynureninase family.</text>
</comment>
<evidence type="ECO:0000256" key="2">
    <source>
        <dbReference type="ARBA" id="ARBA00022801"/>
    </source>
</evidence>
<dbReference type="Pfam" id="PF22580">
    <property type="entry name" value="KYNU_C"/>
    <property type="match status" value="1"/>
</dbReference>
<name>A0A0N4USG3_ENTVE</name>
<evidence type="ECO:0000313" key="6">
    <source>
        <dbReference type="EMBL" id="VDD84885.1"/>
    </source>
</evidence>
<dbReference type="GO" id="GO:0019441">
    <property type="term" value="P:L-tryptophan catabolic process to kynurenine"/>
    <property type="evidence" value="ECO:0007669"/>
    <property type="project" value="TreeGrafter"/>
</dbReference>
<dbReference type="STRING" id="51028.A0A0N4USG3"/>
<feature type="binding site" evidence="4">
    <location>
        <position position="313"/>
    </location>
    <ligand>
        <name>pyridoxal 5'-phosphate</name>
        <dbReference type="ChEBI" id="CHEBI:597326"/>
    </ligand>
</feature>
<keyword evidence="3 4" id="KW-0663">Pyridoxal phosphate</keyword>
<feature type="binding site" evidence="4">
    <location>
        <position position="283"/>
    </location>
    <ligand>
        <name>pyridoxal 5'-phosphate</name>
        <dbReference type="ChEBI" id="CHEBI:597326"/>
    </ligand>
</feature>
<dbReference type="GO" id="GO:0005737">
    <property type="term" value="C:cytoplasm"/>
    <property type="evidence" value="ECO:0007669"/>
    <property type="project" value="UniProtKB-SubCell"/>
</dbReference>
<protein>
    <recommendedName>
        <fullName evidence="4 5">Kynureninase</fullName>
        <ecNumber evidence="4 5">3.7.1.3</ecNumber>
    </recommendedName>
    <alternativeName>
        <fullName evidence="4">L-kynurenine hydrolase</fullName>
    </alternativeName>
</protein>
<keyword evidence="1 4" id="KW-0662">Pyridine nucleotide biosynthesis</keyword>
<gene>
    <name evidence="6" type="ORF">EVEC_LOCUS28</name>
</gene>
<dbReference type="SUPFAM" id="SSF53383">
    <property type="entry name" value="PLP-dependent transferases"/>
    <property type="match status" value="1"/>
</dbReference>
<comment type="function">
    <text evidence="4 5">Catalyzes the cleavage of L-kynurenine (L-Kyn) and L-3-hydroxykynurenine (L-3OHKyn) into anthranilic acid (AA) and 3-hydroxyanthranilic acid (3-OHAA), respectively.</text>
</comment>
<dbReference type="FunFam" id="3.40.640.10:FF:000031">
    <property type="entry name" value="Kynureninase"/>
    <property type="match status" value="1"/>
</dbReference>
<feature type="binding site" evidence="4">
    <location>
        <position position="261"/>
    </location>
    <ligand>
        <name>pyridoxal 5'-phosphate</name>
        <dbReference type="ChEBI" id="CHEBI:597326"/>
    </ligand>
</feature>
<dbReference type="PANTHER" id="PTHR14084:SF0">
    <property type="entry name" value="KYNURENINASE"/>
    <property type="match status" value="1"/>
</dbReference>
<dbReference type="HAMAP" id="MF_01970">
    <property type="entry name" value="Kynureninase"/>
    <property type="match status" value="1"/>
</dbReference>
<reference evidence="6 7" key="2">
    <citation type="submission" date="2018-10" db="EMBL/GenBank/DDBJ databases">
        <authorList>
            <consortium name="Pathogen Informatics"/>
        </authorList>
    </citation>
    <scope>NUCLEOTIDE SEQUENCE [LARGE SCALE GENOMIC DNA]</scope>
</reference>
<dbReference type="Proteomes" id="UP000274131">
    <property type="component" value="Unassembled WGS sequence"/>
</dbReference>
<dbReference type="OrthoDB" id="5978656at2759"/>
<comment type="cofactor">
    <cofactor evidence="4 5">
        <name>pyridoxal 5'-phosphate</name>
        <dbReference type="ChEBI" id="CHEBI:597326"/>
    </cofactor>
</comment>
<feature type="binding site" evidence="4">
    <location>
        <position position="229"/>
    </location>
    <ligand>
        <name>pyridoxal 5'-phosphate</name>
        <dbReference type="ChEBI" id="CHEBI:597326"/>
    </ligand>
</feature>
<comment type="pathway">
    <text evidence="4 5">Amino-acid degradation; L-kynurenine degradation; L-alanine and anthranilate from L-kynurenine: step 1/1.</text>
</comment>
<feature type="binding site" evidence="4">
    <location>
        <position position="146"/>
    </location>
    <ligand>
        <name>pyridoxal 5'-phosphate</name>
        <dbReference type="ChEBI" id="CHEBI:597326"/>
    </ligand>
</feature>
<dbReference type="Gene3D" id="3.90.1150.10">
    <property type="entry name" value="Aspartate Aminotransferase, domain 1"/>
    <property type="match status" value="1"/>
</dbReference>
<evidence type="ECO:0000256" key="1">
    <source>
        <dbReference type="ARBA" id="ARBA00022642"/>
    </source>
</evidence>
<comment type="catalytic activity">
    <reaction evidence="4 5">
        <text>L-kynurenine + H2O = anthranilate + L-alanine + H(+)</text>
        <dbReference type="Rhea" id="RHEA:16813"/>
        <dbReference type="ChEBI" id="CHEBI:15377"/>
        <dbReference type="ChEBI" id="CHEBI:15378"/>
        <dbReference type="ChEBI" id="CHEBI:16567"/>
        <dbReference type="ChEBI" id="CHEBI:57959"/>
        <dbReference type="ChEBI" id="CHEBI:57972"/>
        <dbReference type="EC" id="3.7.1.3"/>
    </reaction>
</comment>
<dbReference type="GO" id="GO:0019805">
    <property type="term" value="P:quinolinate biosynthetic process"/>
    <property type="evidence" value="ECO:0007669"/>
    <property type="project" value="UniProtKB-UniRule"/>
</dbReference>